<comment type="similarity">
    <text evidence="2">Belongs to the membrane fusion protein (MFP) (TC 8.A.1) family.</text>
</comment>
<evidence type="ECO:0000256" key="3">
    <source>
        <dbReference type="ARBA" id="ARBA00022448"/>
    </source>
</evidence>
<dbReference type="InterPro" id="IPR058627">
    <property type="entry name" value="MdtA-like_C"/>
</dbReference>
<dbReference type="Gene3D" id="2.40.420.20">
    <property type="match status" value="1"/>
</dbReference>
<dbReference type="Pfam" id="PF25954">
    <property type="entry name" value="Beta-barrel_RND_2"/>
    <property type="match status" value="1"/>
</dbReference>
<dbReference type="Gene3D" id="6.10.140.1990">
    <property type="match status" value="1"/>
</dbReference>
<dbReference type="InterPro" id="IPR058625">
    <property type="entry name" value="MdtA-like_BSH"/>
</dbReference>
<dbReference type="PANTHER" id="PTHR30469">
    <property type="entry name" value="MULTIDRUG RESISTANCE PROTEIN MDTA"/>
    <property type="match status" value="1"/>
</dbReference>
<evidence type="ECO:0000256" key="4">
    <source>
        <dbReference type="ARBA" id="ARBA00023054"/>
    </source>
</evidence>
<comment type="caution">
    <text evidence="9">The sequence shown here is derived from an EMBL/GenBank/DDBJ whole genome shotgun (WGS) entry which is preliminary data.</text>
</comment>
<proteinExistence type="inferred from homology"/>
<dbReference type="PANTHER" id="PTHR30469:SF29">
    <property type="entry name" value="BLR2860 PROTEIN"/>
    <property type="match status" value="1"/>
</dbReference>
<evidence type="ECO:0000313" key="9">
    <source>
        <dbReference type="EMBL" id="MEJ5977452.1"/>
    </source>
</evidence>
<evidence type="ECO:0000259" key="6">
    <source>
        <dbReference type="Pfam" id="PF25917"/>
    </source>
</evidence>
<protein>
    <submittedName>
        <fullName evidence="9">Efflux RND transporter periplasmic adaptor subunit</fullName>
    </submittedName>
</protein>
<dbReference type="InterPro" id="IPR030190">
    <property type="entry name" value="MacA_alpha-hairpin_sf"/>
</dbReference>
<dbReference type="Proteomes" id="UP001361239">
    <property type="component" value="Unassembled WGS sequence"/>
</dbReference>
<dbReference type="SUPFAM" id="SSF111369">
    <property type="entry name" value="HlyD-like secretion proteins"/>
    <property type="match status" value="1"/>
</dbReference>
<gene>
    <name evidence="9" type="ORF">WG901_12455</name>
</gene>
<accession>A0ABU8RXJ3</accession>
<dbReference type="NCBIfam" id="TIGR01730">
    <property type="entry name" value="RND_mfp"/>
    <property type="match status" value="1"/>
</dbReference>
<dbReference type="InterPro" id="IPR006143">
    <property type="entry name" value="RND_pump_MFP"/>
</dbReference>
<keyword evidence="5" id="KW-1133">Transmembrane helix</keyword>
<dbReference type="RefSeq" id="WP_339587390.1">
    <property type="nucleotide sequence ID" value="NZ_JBBHJZ010000002.1"/>
</dbReference>
<feature type="transmembrane region" description="Helical" evidence="5">
    <location>
        <begin position="18"/>
        <end position="39"/>
    </location>
</feature>
<comment type="subcellular location">
    <subcellularLocation>
        <location evidence="1">Cell envelope</location>
    </subcellularLocation>
</comment>
<keyword evidence="3" id="KW-0813">Transport</keyword>
<name>A0ABU8RXJ3_9SPHN</name>
<reference evidence="9 10" key="1">
    <citation type="submission" date="2024-03" db="EMBL/GenBank/DDBJ databases">
        <authorList>
            <person name="Jo J.-H."/>
        </authorList>
    </citation>
    <scope>NUCLEOTIDE SEQUENCE [LARGE SCALE GENOMIC DNA]</scope>
    <source>
        <strain evidence="9 10">PS1R-30</strain>
    </source>
</reference>
<dbReference type="Gene3D" id="2.40.30.170">
    <property type="match status" value="1"/>
</dbReference>
<dbReference type="EMBL" id="JBBHJZ010000002">
    <property type="protein sequence ID" value="MEJ5977452.1"/>
    <property type="molecule type" value="Genomic_DNA"/>
</dbReference>
<keyword evidence="5" id="KW-0472">Membrane</keyword>
<keyword evidence="5" id="KW-0812">Transmembrane</keyword>
<evidence type="ECO:0000256" key="5">
    <source>
        <dbReference type="SAM" id="Phobius"/>
    </source>
</evidence>
<dbReference type="Gene3D" id="2.40.50.100">
    <property type="match status" value="1"/>
</dbReference>
<evidence type="ECO:0000313" key="10">
    <source>
        <dbReference type="Proteomes" id="UP001361239"/>
    </source>
</evidence>
<feature type="domain" description="Multidrug resistance protein MdtA-like barrel-sandwich hybrid" evidence="6">
    <location>
        <begin position="79"/>
        <end position="204"/>
    </location>
</feature>
<keyword evidence="4" id="KW-0175">Coiled coil</keyword>
<sequence length="374" mass="39567">MVTEHEAGEPAQRPQKRAAIIVVIAVIAVFALLFGWRSWRNSAPPPPAPPPTAVVAAVVNPISVPSSLEAVGSLRAVREVMLAPEVAGRVSRIAFSGGQYVGAGATLVQLYDGPERADRQAAAAKAEFARLQLARTRGLVPTGAESREMLQQRQAEYAQAVAAVHQLDARLVQKRVAAPFSGQIGVRQINPGQYLNPGDKVASLTALDQLFVDFTVPQQELAKLQAGREVRVTSDAFPGRVFTARVTTIEPRVDEASRNIWVQATLANPDRALRPGMYITAALALDPIPNALVVPVTAIMTSAQGDSVMAVRGAQARKEGKAEPVAVKTGRRFGNSVVVTSGLKAGDVVVTEGQLRVQPGADLKVSKLIPAAGE</sequence>
<dbReference type="Pfam" id="PF25917">
    <property type="entry name" value="BSH_RND"/>
    <property type="match status" value="1"/>
</dbReference>
<evidence type="ECO:0000259" key="8">
    <source>
        <dbReference type="Pfam" id="PF25967"/>
    </source>
</evidence>
<feature type="domain" description="Multidrug resistance protein MdtA-like C-terminal permuted SH3" evidence="8">
    <location>
        <begin position="290"/>
        <end position="353"/>
    </location>
</feature>
<evidence type="ECO:0000256" key="1">
    <source>
        <dbReference type="ARBA" id="ARBA00004196"/>
    </source>
</evidence>
<dbReference type="InterPro" id="IPR058792">
    <property type="entry name" value="Beta-barrel_RND_2"/>
</dbReference>
<keyword evidence="10" id="KW-1185">Reference proteome</keyword>
<feature type="domain" description="CusB-like beta-barrel" evidence="7">
    <location>
        <begin position="212"/>
        <end position="284"/>
    </location>
</feature>
<evidence type="ECO:0000259" key="7">
    <source>
        <dbReference type="Pfam" id="PF25954"/>
    </source>
</evidence>
<dbReference type="Pfam" id="PF25967">
    <property type="entry name" value="RND-MFP_C"/>
    <property type="match status" value="1"/>
</dbReference>
<organism evidence="9 10">
    <name type="scientific">Novosphingobium anseongense</name>
    <dbReference type="NCBI Taxonomy" id="3133436"/>
    <lineage>
        <taxon>Bacteria</taxon>
        <taxon>Pseudomonadati</taxon>
        <taxon>Pseudomonadota</taxon>
        <taxon>Alphaproteobacteria</taxon>
        <taxon>Sphingomonadales</taxon>
        <taxon>Sphingomonadaceae</taxon>
        <taxon>Novosphingobium</taxon>
    </lineage>
</organism>
<evidence type="ECO:0000256" key="2">
    <source>
        <dbReference type="ARBA" id="ARBA00009477"/>
    </source>
</evidence>